<gene>
    <name evidence="1" type="ORF">B4135_0455</name>
</gene>
<dbReference type="Proteomes" id="UP000075683">
    <property type="component" value="Unassembled WGS sequence"/>
</dbReference>
<dbReference type="AlphaFoldDB" id="A0A150L8U5"/>
<evidence type="ECO:0000313" key="1">
    <source>
        <dbReference type="EMBL" id="KYD08773.1"/>
    </source>
</evidence>
<comment type="caution">
    <text evidence="1">The sequence shown here is derived from an EMBL/GenBank/DDBJ whole genome shotgun (WGS) entry which is preliminary data.</text>
</comment>
<protein>
    <submittedName>
        <fullName evidence="1">Uncharacterized protein</fullName>
    </submittedName>
</protein>
<proteinExistence type="predicted"/>
<dbReference type="STRING" id="301148.B4135_0455"/>
<name>A0A150L8U5_9BACI</name>
<evidence type="ECO:0000313" key="2">
    <source>
        <dbReference type="Proteomes" id="UP000075683"/>
    </source>
</evidence>
<accession>A0A150L8U5</accession>
<dbReference type="EMBL" id="LQYT01000135">
    <property type="protein sequence ID" value="KYD08773.1"/>
    <property type="molecule type" value="Genomic_DNA"/>
</dbReference>
<sequence length="61" mass="6747">MITPCIGDCNIFFTKCKLFFTHICQKSASAHFRLTGNAVPGGKRQAPKIHLAFRRKLAGTP</sequence>
<reference evidence="1 2" key="1">
    <citation type="submission" date="2016-01" db="EMBL/GenBank/DDBJ databases">
        <title>Draft Genome Sequences of Seven Thermophilic Sporeformers Isolated from Foods.</title>
        <authorList>
            <person name="Berendsen E.M."/>
            <person name="Wells-Bennik M.H."/>
            <person name="Krawcyk A.O."/>
            <person name="De Jong A."/>
            <person name="Holsappel S."/>
            <person name="Eijlander R.T."/>
            <person name="Kuipers O.P."/>
        </authorList>
    </citation>
    <scope>NUCLEOTIDE SEQUENCE [LARGE SCALE GENOMIC DNA]</scope>
    <source>
        <strain evidence="1 2">B4135</strain>
    </source>
</reference>
<organism evidence="1 2">
    <name type="scientific">Caldibacillus debilis</name>
    <dbReference type="NCBI Taxonomy" id="301148"/>
    <lineage>
        <taxon>Bacteria</taxon>
        <taxon>Bacillati</taxon>
        <taxon>Bacillota</taxon>
        <taxon>Bacilli</taxon>
        <taxon>Bacillales</taxon>
        <taxon>Bacillaceae</taxon>
        <taxon>Caldibacillus</taxon>
    </lineage>
</organism>